<dbReference type="SMART" id="SM00823">
    <property type="entry name" value="PKS_PP"/>
    <property type="match status" value="2"/>
</dbReference>
<feature type="region of interest" description="Disordered" evidence="9">
    <location>
        <begin position="621"/>
        <end position="644"/>
    </location>
</feature>
<dbReference type="CDD" id="cd19531">
    <property type="entry name" value="LCL_NRPS-like"/>
    <property type="match status" value="1"/>
</dbReference>
<evidence type="ECO:0000256" key="5">
    <source>
        <dbReference type="ARBA" id="ARBA00022692"/>
    </source>
</evidence>
<feature type="region of interest" description="Disordered" evidence="9">
    <location>
        <begin position="136"/>
        <end position="165"/>
    </location>
</feature>
<feature type="region of interest" description="Disordered" evidence="9">
    <location>
        <begin position="1239"/>
        <end position="1259"/>
    </location>
</feature>
<proteinExistence type="predicted"/>
<dbReference type="InterPro" id="IPR042099">
    <property type="entry name" value="ANL_N_sf"/>
</dbReference>
<dbReference type="InterPro" id="IPR036259">
    <property type="entry name" value="MFS_trans_sf"/>
</dbReference>
<dbReference type="Gene3D" id="1.10.1200.10">
    <property type="entry name" value="ACP-like"/>
    <property type="match status" value="2"/>
</dbReference>
<sequence>MLATPTPTVTPTALGVVTALAQHARSRPDAVAIIDGPDELTYRRLYAAATHYAAELRRSGVQPGDSVGLCARRGPATVVAMFGLLLAGAAFVPLDPADPDERLRSVAERGRLNAVIAPELWASAFEAAGLRVLPAPGTPAPEAADEPAPRSAESGTDTGPSTGPDAIAYVIHTSGSTGQPKGVAIPKRALDHFSREIAAGYGLGPGDRVLQFSSIAFDGSIEEIFPPLYAGATVVIRPEEPLSSPGAFLDWCGELGLTLLHIPTAYWHEVVDTMVQNGVRLPASARIVSVGGEQIRQDRVADWRRLHRGSPVRLVNVYGPTETTVVATWADLAGPGTAERAEDAPAAIGHPLPGILVQIMGAEGPTAPGEEGELYIGGPTVGAGYVNLPELTAERFCVGPDGVRYYRTGDRVRRLPDGSLVHLGRMDRQIKVRGFRVEPTEVEQVLLTDPRVRDAVVRYDAGRAMLVGYLLAAGDVAAGPVALDDQDLTELAAQLTDRLPAYAVPSRLVPVEAFPLNSRGKVDAEALAALPFPATAGDAAPGQSTGTGRAVAGLIGDVLGVGSVGPDDSVFLLGANSLTAIRILTRVERTFRVRLTLADLYANPTAAALSVMLADAGRPTGPVTRPNALPHSPEPESAANDATASVSDELLPLTAFQQDAWLAEQLQPGTPMNTLGLRYRVTGPVDPASVTDALRHLAERHEALRAVFAQTDDGPLMVFGGPAQDGQVDAHDLTVLPTAEREVRRGELAAARGRTVFDPAAGPLLAATLLRLGDDEWELVVAVHHLVFDGWSAAVVADDLAHLLGGSAPAPASRFSAHLRRARRAAADPAGRAALLDHWTTRLDGIDTDVELPADLPRPAVRSFTGAKIEHRLDTALLARVDEAAARAGTTTHAFVLAALQTLIARLTGRTDITVLAPVALRDDPASEHGVGAFINILPLRTDLSGDPDFRTALRRATGTVVDALSHPDQSLAELVRALPVRPRADRSPLTQVMLIVVNTPAAMADHGPVTVEHLGDTFPGTTKLDLTVMLDFPPAGPVLSVEYATELFHRATAQRLLESLLTLLRGALDDPAAAISRLPLLSAERRREVLAAGGAAQATAATAQDTSGTFGRGGVHTLIEEHTRRAPNAPAVTHEGRHWSYAELDDEAERLARRLRAAGVGAGDRVGIHMNRGPLVYAAMLAAWKAGAAYVPLDPRHPAERLRHMFTDSGARALLTDGPAEFPVPDGIPVLRATRAGADHATAPETEDTSGAAVGHPAATPADADLAAATRGGLDDPAYIIYTSGTTGLPKGVVVSHRNLCHAVAMWQETYELTPGLSHLQAANSSFDVFVGETLRALGTGGRIVVCPHETLLDPAELYALFRAEQVNVAELVPTVLRGLLEQAERAPGAPGLLPDLRLLAVGAEKWYVHEYRRALALVGPGGRVVNSYGVTEATVDNAYFEGDVDAEPAQAPLPIGRPYPGNHLYVLDSHGKPLPFGVPGELWIGGAGVAVGYHDRPALTEERFQRDPFSPVPGARMYRTGDGARLRADGLTEFLGRLDDQIKINGHRIELDEVEAALAAQPEVRAAAAALWPDSRGVTRLVGYAVPADPERPPSAAALRRGVQEILPHYAIPSQTLLLPALPLSANGKVDRKALPQPPDHLGGTGERVLPRTRTEKELAVLFGEVLGRASIALDDGFFELGGDSFAALRLVRLVEHRCGVRVALLDLYRNATVEGLAEHIGQRTGAATGAEGARATASAVGGEGSLLERLTPAADGPAAATLVCIPYSGGHALAFEPVARALPDTWSLYALQSPGRDWSRPDESALPFDELIDRCLDEMRELPGPLYLYGHCHGSAITVELGLRAEEAGLPLAGVAIGAMFPMARLPGRFFDWVYRNFPVDRLVSDRAILEEIRALGGGMSEFDDPAEYAFAMRAVRHDERGSEDFYARSLSAPRARVLKAPLLSVVGSKDRVTELYTERFHEWEHYADDVELAVIPKAGHGFLKHQPEELAAEVVTWAGRTTDTTGIAPRGAVPDGTGKPRTRRSAPPPVSSAPGPKPGLGRFAVVAAGQFVSTVAGALSQLVLSLWAYQQTGQVTAFAFVTAVSLLPGLLIGPLAGVVADRYDRRKVMLGSDLAAGLATLAMIGLIAGDSVNMLYVYLLCGLTSVTSAFQRPAYLAAVAQLVPKPFLGHAGGVTQLGTGAGALFAPMLGAGLLSVVSLPTILFIDAASFAVAVATLLMVRFPDRLFRRREESVRSEMLNGWRYITRRPGLKSVLWYFIVDHALYAAGFTLITPLILVEYDVSTLGMVLSAGGLGALLGSLAMSVWGGTRRRTDGMLLFMAANNVGLLVIGLAGSPWMLVVGMFGMAFTESLINGHWIALLQRKVGLELQGRVLAIFLTVVTSAIPLGNLAIGPLADHVFRPMLMPGGALADTLGPVLGTGPGRGLALVIISSGLLLTVWTVRSWFNRKLRFVEDALPDAVPDAEIEDRDTEQARADERLRRLAAGLPPTGAAVVTGTAGSSVRAADTASAVDAAVAAAEEEWLTTWRSVYDASYAGSWDAMGEDFTGWNSSYDGSAIPVAEMREWRDAAVERILAAAPRRVLEIGVGSGAFLVRIAPHCERYVGTDLSPLAVATLDRQLEAHPALRQRVELHARPAHLTDDLPAGSFDTVVINSVVQYFPSDAYLTAVLTGVLRLLAPGGRVFIGDVRNLRLQECFTAGVQQRRALAGTAAATLRVLVDRAIESENELLLDPQYFADFAGRCGDVAAVDIRTKRGVADNELTRYRYDVVLTKAPVSVVELATAPAVAWGSTVATLEELATRLADAETVLPLRVTGVPNARLLDDLSALDRLPGAGMVRRSAAGSPAPDPEEFHRLGARHGLWTATTWSQAGDDCIDVLFGPPDAKPDDAFTGLFPPLPPANRRLANTPSALALQAGPSE</sequence>
<comment type="caution">
    <text evidence="13">The sequence shown here is derived from an EMBL/GenBank/DDBJ whole genome shotgun (WGS) entry which is preliminary data.</text>
</comment>
<feature type="region of interest" description="Disordered" evidence="9">
    <location>
        <begin position="2904"/>
        <end position="2924"/>
    </location>
</feature>
<keyword evidence="5 10" id="KW-0812">Transmembrane</keyword>
<dbReference type="InterPro" id="IPR013217">
    <property type="entry name" value="Methyltransf_12"/>
</dbReference>
<feature type="transmembrane region" description="Helical" evidence="10">
    <location>
        <begin position="2047"/>
        <end position="2073"/>
    </location>
</feature>
<dbReference type="InterPro" id="IPR001031">
    <property type="entry name" value="Thioesterase"/>
</dbReference>
<dbReference type="InterPro" id="IPR036736">
    <property type="entry name" value="ACP-like_sf"/>
</dbReference>
<feature type="compositionally biased region" description="Pro residues" evidence="9">
    <location>
        <begin position="2030"/>
        <end position="2040"/>
    </location>
</feature>
<dbReference type="InterPro" id="IPR001242">
    <property type="entry name" value="Condensation_dom"/>
</dbReference>
<dbReference type="Pfam" id="PF07690">
    <property type="entry name" value="MFS_1"/>
    <property type="match status" value="1"/>
</dbReference>
<feature type="domain" description="Major facilitator superfamily (MFS) profile" evidence="12">
    <location>
        <begin position="2046"/>
        <end position="2454"/>
    </location>
</feature>
<dbReference type="PROSITE" id="PS50075">
    <property type="entry name" value="CARRIER"/>
    <property type="match status" value="2"/>
</dbReference>
<dbReference type="InterPro" id="IPR010071">
    <property type="entry name" value="AA_adenyl_dom"/>
</dbReference>
<evidence type="ECO:0000256" key="1">
    <source>
        <dbReference type="ARBA" id="ARBA00001957"/>
    </source>
</evidence>
<dbReference type="CDD" id="cd02440">
    <property type="entry name" value="AdoMet_MTases"/>
    <property type="match status" value="1"/>
</dbReference>
<feature type="transmembrane region" description="Helical" evidence="10">
    <location>
        <begin position="2112"/>
        <end position="2133"/>
    </location>
</feature>
<dbReference type="PROSITE" id="PS50850">
    <property type="entry name" value="MFS"/>
    <property type="match status" value="1"/>
</dbReference>
<evidence type="ECO:0000256" key="9">
    <source>
        <dbReference type="SAM" id="MobiDB-lite"/>
    </source>
</evidence>
<dbReference type="Gene3D" id="3.40.50.150">
    <property type="entry name" value="Vaccinia Virus protein VP39"/>
    <property type="match status" value="1"/>
</dbReference>
<dbReference type="Pfam" id="PF13193">
    <property type="entry name" value="AMP-binding_C"/>
    <property type="match status" value="1"/>
</dbReference>
<evidence type="ECO:0000256" key="4">
    <source>
        <dbReference type="ARBA" id="ARBA00022553"/>
    </source>
</evidence>
<accession>A0A3M0I294</accession>
<dbReference type="Pfam" id="PF00501">
    <property type="entry name" value="AMP-binding"/>
    <property type="match status" value="2"/>
</dbReference>
<dbReference type="PROSITE" id="PS00012">
    <property type="entry name" value="PHOSPHOPANTETHEINE"/>
    <property type="match status" value="1"/>
</dbReference>
<protein>
    <submittedName>
        <fullName evidence="13">Non-ribosomal peptide synthetase</fullName>
    </submittedName>
</protein>
<dbReference type="GO" id="GO:0022857">
    <property type="term" value="F:transmembrane transporter activity"/>
    <property type="evidence" value="ECO:0007669"/>
    <property type="project" value="InterPro"/>
</dbReference>
<dbReference type="GO" id="GO:0005737">
    <property type="term" value="C:cytoplasm"/>
    <property type="evidence" value="ECO:0007669"/>
    <property type="project" value="TreeGrafter"/>
</dbReference>
<dbReference type="InterPro" id="IPR020846">
    <property type="entry name" value="MFS_dom"/>
</dbReference>
<evidence type="ECO:0000256" key="10">
    <source>
        <dbReference type="SAM" id="Phobius"/>
    </source>
</evidence>
<feature type="transmembrane region" description="Helical" evidence="10">
    <location>
        <begin position="2288"/>
        <end position="2307"/>
    </location>
</feature>
<dbReference type="NCBIfam" id="TIGR01733">
    <property type="entry name" value="AA-adenyl-dom"/>
    <property type="match status" value="2"/>
</dbReference>
<dbReference type="Pfam" id="PF00550">
    <property type="entry name" value="PP-binding"/>
    <property type="match status" value="2"/>
</dbReference>
<keyword evidence="6" id="KW-0677">Repeat</keyword>
<dbReference type="GO" id="GO:0008610">
    <property type="term" value="P:lipid biosynthetic process"/>
    <property type="evidence" value="ECO:0007669"/>
    <property type="project" value="UniProtKB-ARBA"/>
</dbReference>
<dbReference type="GO" id="GO:0031177">
    <property type="term" value="F:phosphopantetheine binding"/>
    <property type="evidence" value="ECO:0007669"/>
    <property type="project" value="InterPro"/>
</dbReference>
<reference evidence="13 14" key="1">
    <citation type="submission" date="2017-11" db="EMBL/GenBank/DDBJ databases">
        <title>Draft genome of actinobacteria isolated from guarana (Paullinia cupana (Mart.) Ducke.</title>
        <authorList>
            <person name="Siqueira K.A."/>
            <person name="Liotti R.G."/>
            <person name="Mendes T.A.O."/>
            <person name="Soares M.A."/>
        </authorList>
    </citation>
    <scope>NUCLEOTIDE SEQUENCE [LARGE SCALE GENOMIC DNA]</scope>
    <source>
        <strain evidence="13 14">193</strain>
    </source>
</reference>
<dbReference type="InterPro" id="IPR006162">
    <property type="entry name" value="Ppantetheine_attach_site"/>
</dbReference>
<dbReference type="Gene3D" id="3.40.50.12780">
    <property type="entry name" value="N-terminal domain of ligase-like"/>
    <property type="match status" value="2"/>
</dbReference>
<evidence type="ECO:0000259" key="11">
    <source>
        <dbReference type="PROSITE" id="PS50075"/>
    </source>
</evidence>
<dbReference type="SUPFAM" id="SSF56801">
    <property type="entry name" value="Acetyl-CoA synthetase-like"/>
    <property type="match status" value="2"/>
</dbReference>
<dbReference type="InterPro" id="IPR009081">
    <property type="entry name" value="PP-bd_ACP"/>
</dbReference>
<dbReference type="Pfam" id="PF08242">
    <property type="entry name" value="Methyltransf_12"/>
    <property type="match status" value="1"/>
</dbReference>
<dbReference type="SUPFAM" id="SSF53474">
    <property type="entry name" value="alpha/beta-Hydrolases"/>
    <property type="match status" value="1"/>
</dbReference>
<evidence type="ECO:0000259" key="12">
    <source>
        <dbReference type="PROSITE" id="PS50850"/>
    </source>
</evidence>
<feature type="domain" description="Carrier" evidence="11">
    <location>
        <begin position="542"/>
        <end position="617"/>
    </location>
</feature>
<feature type="transmembrane region" description="Helical" evidence="10">
    <location>
        <begin position="2258"/>
        <end position="2282"/>
    </location>
</feature>
<dbReference type="Pfam" id="PF00668">
    <property type="entry name" value="Condensation"/>
    <property type="match status" value="1"/>
</dbReference>
<gene>
    <name evidence="13" type="ORF">CTZ28_26460</name>
</gene>
<feature type="transmembrane region" description="Helical" evidence="10">
    <location>
        <begin position="2205"/>
        <end position="2224"/>
    </location>
</feature>
<dbReference type="SUPFAM" id="SSF53335">
    <property type="entry name" value="S-adenosyl-L-methionine-dependent methyltransferases"/>
    <property type="match status" value="1"/>
</dbReference>
<dbReference type="Proteomes" id="UP000270471">
    <property type="component" value="Unassembled WGS sequence"/>
</dbReference>
<keyword evidence="8 10" id="KW-0472">Membrane</keyword>
<dbReference type="InterPro" id="IPR045851">
    <property type="entry name" value="AMP-bd_C_sf"/>
</dbReference>
<feature type="transmembrane region" description="Helical" evidence="10">
    <location>
        <begin position="2079"/>
        <end position="2100"/>
    </location>
</feature>
<dbReference type="InterPro" id="IPR000873">
    <property type="entry name" value="AMP-dep_synth/lig_dom"/>
</dbReference>
<dbReference type="InterPro" id="IPR020845">
    <property type="entry name" value="AMP-binding_CS"/>
</dbReference>
<dbReference type="Pfam" id="PF00975">
    <property type="entry name" value="Thioesterase"/>
    <property type="match status" value="1"/>
</dbReference>
<feature type="transmembrane region" description="Helical" evidence="10">
    <location>
        <begin position="2377"/>
        <end position="2400"/>
    </location>
</feature>
<evidence type="ECO:0000313" key="13">
    <source>
        <dbReference type="EMBL" id="RMB82884.1"/>
    </source>
</evidence>
<dbReference type="InterPro" id="IPR029063">
    <property type="entry name" value="SAM-dependent_MTases_sf"/>
</dbReference>
<organism evidence="13 14">
    <name type="scientific">Streptomyces shenzhenensis</name>
    <dbReference type="NCBI Taxonomy" id="943815"/>
    <lineage>
        <taxon>Bacteria</taxon>
        <taxon>Bacillati</taxon>
        <taxon>Actinomycetota</taxon>
        <taxon>Actinomycetes</taxon>
        <taxon>Kitasatosporales</taxon>
        <taxon>Streptomycetaceae</taxon>
        <taxon>Streptomyces</taxon>
    </lineage>
</organism>
<feature type="transmembrane region" description="Helical" evidence="10">
    <location>
        <begin position="2319"/>
        <end position="2337"/>
    </location>
</feature>
<dbReference type="CDD" id="cd05930">
    <property type="entry name" value="A_NRPS"/>
    <property type="match status" value="2"/>
</dbReference>
<keyword evidence="3" id="KW-0596">Phosphopantetheine</keyword>
<dbReference type="SUPFAM" id="SSF47336">
    <property type="entry name" value="ACP-like"/>
    <property type="match status" value="1"/>
</dbReference>
<dbReference type="InterPro" id="IPR023213">
    <property type="entry name" value="CAT-like_dom_sf"/>
</dbReference>
<keyword evidence="7 10" id="KW-1133">Transmembrane helix</keyword>
<evidence type="ECO:0000256" key="8">
    <source>
        <dbReference type="ARBA" id="ARBA00023136"/>
    </source>
</evidence>
<dbReference type="InterPro" id="IPR020806">
    <property type="entry name" value="PKS_PP-bd"/>
</dbReference>
<evidence type="ECO:0000256" key="3">
    <source>
        <dbReference type="ARBA" id="ARBA00022450"/>
    </source>
</evidence>
<dbReference type="RefSeq" id="WP_121892249.1">
    <property type="nucleotide sequence ID" value="NZ_PENI01000019.1"/>
</dbReference>
<dbReference type="SUPFAM" id="SSF52777">
    <property type="entry name" value="CoA-dependent acyltransferases"/>
    <property type="match status" value="2"/>
</dbReference>
<feature type="transmembrane region" description="Helical" evidence="10">
    <location>
        <begin position="2171"/>
        <end position="2193"/>
    </location>
</feature>
<dbReference type="GO" id="GO:0003824">
    <property type="term" value="F:catalytic activity"/>
    <property type="evidence" value="ECO:0007669"/>
    <property type="project" value="InterPro"/>
</dbReference>
<feature type="region of interest" description="Disordered" evidence="9">
    <location>
        <begin position="2007"/>
        <end position="2040"/>
    </location>
</feature>
<dbReference type="Gene3D" id="3.30.300.30">
    <property type="match status" value="2"/>
</dbReference>
<dbReference type="PROSITE" id="PS00455">
    <property type="entry name" value="AMP_BINDING"/>
    <property type="match status" value="2"/>
</dbReference>
<evidence type="ECO:0000256" key="2">
    <source>
        <dbReference type="ARBA" id="ARBA00004651"/>
    </source>
</evidence>
<evidence type="ECO:0000256" key="7">
    <source>
        <dbReference type="ARBA" id="ARBA00022989"/>
    </source>
</evidence>
<dbReference type="InterPro" id="IPR025110">
    <property type="entry name" value="AMP-bd_C"/>
</dbReference>
<dbReference type="GO" id="GO:0009403">
    <property type="term" value="P:toxin biosynthetic process"/>
    <property type="evidence" value="ECO:0007669"/>
    <property type="project" value="UniProtKB-ARBA"/>
</dbReference>
<dbReference type="Gene3D" id="3.30.559.30">
    <property type="entry name" value="Nonribosomal peptide synthetase, condensation domain"/>
    <property type="match status" value="1"/>
</dbReference>
<keyword evidence="14" id="KW-1185">Reference proteome</keyword>
<dbReference type="GO" id="GO:0005886">
    <property type="term" value="C:plasma membrane"/>
    <property type="evidence" value="ECO:0007669"/>
    <property type="project" value="UniProtKB-SubCell"/>
</dbReference>
<dbReference type="CDD" id="cd06173">
    <property type="entry name" value="MFS_MefA_like"/>
    <property type="match status" value="1"/>
</dbReference>
<comment type="subcellular location">
    <subcellularLocation>
        <location evidence="2">Cell membrane</location>
        <topology evidence="2">Multi-pass membrane protein</topology>
    </subcellularLocation>
</comment>
<feature type="domain" description="Carrier" evidence="11">
    <location>
        <begin position="1652"/>
        <end position="1727"/>
    </location>
</feature>
<dbReference type="SUPFAM" id="SSF103473">
    <property type="entry name" value="MFS general substrate transporter"/>
    <property type="match status" value="1"/>
</dbReference>
<name>A0A3M0I294_9ACTN</name>
<dbReference type="OrthoDB" id="2472181at2"/>
<dbReference type="InterPro" id="IPR029058">
    <property type="entry name" value="AB_hydrolase_fold"/>
</dbReference>
<dbReference type="InterPro" id="IPR011701">
    <property type="entry name" value="MFS"/>
</dbReference>
<dbReference type="Gene3D" id="3.40.50.1820">
    <property type="entry name" value="alpha/beta hydrolase"/>
    <property type="match status" value="1"/>
</dbReference>
<evidence type="ECO:0000313" key="14">
    <source>
        <dbReference type="Proteomes" id="UP000270471"/>
    </source>
</evidence>
<comment type="cofactor">
    <cofactor evidence="1">
        <name>pantetheine 4'-phosphate</name>
        <dbReference type="ChEBI" id="CHEBI:47942"/>
    </cofactor>
</comment>
<dbReference type="PANTHER" id="PTHR45527">
    <property type="entry name" value="NONRIBOSOMAL PEPTIDE SYNTHETASE"/>
    <property type="match status" value="1"/>
</dbReference>
<dbReference type="Gene3D" id="3.30.559.10">
    <property type="entry name" value="Chloramphenicol acetyltransferase-like domain"/>
    <property type="match status" value="1"/>
</dbReference>
<dbReference type="EMBL" id="PENI01000019">
    <property type="protein sequence ID" value="RMB82884.1"/>
    <property type="molecule type" value="Genomic_DNA"/>
</dbReference>
<dbReference type="GO" id="GO:0043041">
    <property type="term" value="P:amino acid activation for nonribosomal peptide biosynthetic process"/>
    <property type="evidence" value="ECO:0007669"/>
    <property type="project" value="TreeGrafter"/>
</dbReference>
<evidence type="ECO:0000256" key="6">
    <source>
        <dbReference type="ARBA" id="ARBA00022737"/>
    </source>
</evidence>
<dbReference type="GO" id="GO:0017000">
    <property type="term" value="P:antibiotic biosynthetic process"/>
    <property type="evidence" value="ECO:0007669"/>
    <property type="project" value="UniProtKB-ARBA"/>
</dbReference>
<keyword evidence="4" id="KW-0597">Phosphoprotein</keyword>
<dbReference type="Gene3D" id="1.20.1250.20">
    <property type="entry name" value="MFS general substrate transporter like domains"/>
    <property type="match status" value="1"/>
</dbReference>
<feature type="transmembrane region" description="Helical" evidence="10">
    <location>
        <begin position="2343"/>
        <end position="2365"/>
    </location>
</feature>
<dbReference type="PANTHER" id="PTHR45527:SF1">
    <property type="entry name" value="FATTY ACID SYNTHASE"/>
    <property type="match status" value="1"/>
</dbReference>